<feature type="domain" description="DUF7146" evidence="3">
    <location>
        <begin position="86"/>
        <end position="177"/>
    </location>
</feature>
<feature type="domain" description="Toprim" evidence="2">
    <location>
        <begin position="189"/>
        <end position="278"/>
    </location>
</feature>
<feature type="region of interest" description="Disordered" evidence="1">
    <location>
        <begin position="254"/>
        <end position="279"/>
    </location>
</feature>
<feature type="compositionally biased region" description="Basic and acidic residues" evidence="1">
    <location>
        <begin position="254"/>
        <end position="263"/>
    </location>
</feature>
<dbReference type="OrthoDB" id="7465087at2"/>
<evidence type="ECO:0000256" key="1">
    <source>
        <dbReference type="SAM" id="MobiDB-lite"/>
    </source>
</evidence>
<dbReference type="RefSeq" id="WP_119587698.1">
    <property type="nucleotide sequence ID" value="NZ_CAWODQ010000027.1"/>
</dbReference>
<name>A0A418NPF1_9SPHN</name>
<evidence type="ECO:0000259" key="3">
    <source>
        <dbReference type="Pfam" id="PF23639"/>
    </source>
</evidence>
<sequence length="279" mass="30393">MLTALKPTKETIDLVAGLKGRWHGSYAMCRCPAHADEKASLSIRQGNRGLLVHCFAGCRSEDVLRELSRTRPVFNSPTPEYRTGASTQNARRIWDQATEIKGTLAEAYLRSRNLPQSLRDLRYHARCPFGRKPNAVFRPALLVAAREGVKIKAIQRIALGPGGLSHKGKYMLGRPGMAAWSPIMKGTTLALAESMEDAAAYTKLKGTPCWSTLGAERLPLVRIPDGVATLVIAEDNNRAGRLAALAAVAAHETPERRVLRDPPPRAAADWAEVNENTGA</sequence>
<dbReference type="AlphaFoldDB" id="A0A418NPF1"/>
<protein>
    <submittedName>
        <fullName evidence="4">Virulence-associated protein E</fullName>
    </submittedName>
</protein>
<organism evidence="4 5">
    <name type="scientific">Aurantiacibacter zhengii</name>
    <dbReference type="NCBI Taxonomy" id="2307003"/>
    <lineage>
        <taxon>Bacteria</taxon>
        <taxon>Pseudomonadati</taxon>
        <taxon>Pseudomonadota</taxon>
        <taxon>Alphaproteobacteria</taxon>
        <taxon>Sphingomonadales</taxon>
        <taxon>Erythrobacteraceae</taxon>
        <taxon>Aurantiacibacter</taxon>
    </lineage>
</organism>
<evidence type="ECO:0000259" key="2">
    <source>
        <dbReference type="Pfam" id="PF13362"/>
    </source>
</evidence>
<proteinExistence type="predicted"/>
<dbReference type="InterPro" id="IPR055570">
    <property type="entry name" value="DUF7146"/>
</dbReference>
<dbReference type="Pfam" id="PF13362">
    <property type="entry name" value="Toprim_3"/>
    <property type="match status" value="1"/>
</dbReference>
<dbReference type="Proteomes" id="UP000286576">
    <property type="component" value="Unassembled WGS sequence"/>
</dbReference>
<dbReference type="EMBL" id="QXFL01000007">
    <property type="protein sequence ID" value="RIV84245.1"/>
    <property type="molecule type" value="Genomic_DNA"/>
</dbReference>
<dbReference type="InterPro" id="IPR006171">
    <property type="entry name" value="TOPRIM_dom"/>
</dbReference>
<reference evidence="4 5" key="1">
    <citation type="submission" date="2018-08" db="EMBL/GenBank/DDBJ databases">
        <title>Erythrobacter zhengii sp.nov., a bacterium isolated from deep-sea sediment.</title>
        <authorList>
            <person name="Fang C."/>
            <person name="Wu Y.-H."/>
            <person name="Sun C."/>
            <person name="Wang H."/>
            <person name="Cheng H."/>
            <person name="Meng F.-X."/>
            <person name="Wang C.-S."/>
            <person name="Xu X.-W."/>
        </authorList>
    </citation>
    <scope>NUCLEOTIDE SEQUENCE [LARGE SCALE GENOMIC DNA]</scope>
    <source>
        <strain evidence="4 5">V18</strain>
    </source>
</reference>
<comment type="caution">
    <text evidence="4">The sequence shown here is derived from an EMBL/GenBank/DDBJ whole genome shotgun (WGS) entry which is preliminary data.</text>
</comment>
<evidence type="ECO:0000313" key="5">
    <source>
        <dbReference type="Proteomes" id="UP000286576"/>
    </source>
</evidence>
<keyword evidence="5" id="KW-1185">Reference proteome</keyword>
<gene>
    <name evidence="4" type="ORF">D2V07_14650</name>
</gene>
<dbReference type="Pfam" id="PF23639">
    <property type="entry name" value="DUF7146"/>
    <property type="match status" value="1"/>
</dbReference>
<accession>A0A418NPF1</accession>
<evidence type="ECO:0000313" key="4">
    <source>
        <dbReference type="EMBL" id="RIV84245.1"/>
    </source>
</evidence>